<accession>A0A1G1ZMR8</accession>
<dbReference type="NCBIfam" id="NF001109">
    <property type="entry name" value="PRK00136.1"/>
    <property type="match status" value="1"/>
</dbReference>
<proteinExistence type="inferred from homology"/>
<dbReference type="PROSITE" id="PS00053">
    <property type="entry name" value="RIBOSOMAL_S8"/>
    <property type="match status" value="1"/>
</dbReference>
<dbReference type="EMBL" id="MHJJ01000005">
    <property type="protein sequence ID" value="OGY65958.1"/>
    <property type="molecule type" value="Genomic_DNA"/>
</dbReference>
<dbReference type="STRING" id="1798407.A3A16_01055"/>
<evidence type="ECO:0000256" key="1">
    <source>
        <dbReference type="ARBA" id="ARBA00006471"/>
    </source>
</evidence>
<name>A0A1G1ZMR8_9BACT</name>
<dbReference type="FunFam" id="3.30.1490.10:FF:000001">
    <property type="entry name" value="30S ribosomal protein S8"/>
    <property type="match status" value="1"/>
</dbReference>
<dbReference type="Gene3D" id="3.30.1370.30">
    <property type="match status" value="1"/>
</dbReference>
<reference evidence="7 8" key="1">
    <citation type="journal article" date="2016" name="Nat. Commun.">
        <title>Thousands of microbial genomes shed light on interconnected biogeochemical processes in an aquifer system.</title>
        <authorList>
            <person name="Anantharaman K."/>
            <person name="Brown C.T."/>
            <person name="Hug L.A."/>
            <person name="Sharon I."/>
            <person name="Castelle C.J."/>
            <person name="Probst A.J."/>
            <person name="Thomas B.C."/>
            <person name="Singh A."/>
            <person name="Wilkins M.J."/>
            <person name="Karaoz U."/>
            <person name="Brodie E.L."/>
            <person name="Williams K.H."/>
            <person name="Hubbard S.S."/>
            <person name="Banfield J.F."/>
        </authorList>
    </citation>
    <scope>NUCLEOTIDE SEQUENCE [LARGE SCALE GENOMIC DNA]</scope>
</reference>
<dbReference type="AlphaFoldDB" id="A0A1G1ZMR8"/>
<evidence type="ECO:0000313" key="8">
    <source>
        <dbReference type="Proteomes" id="UP000177942"/>
    </source>
</evidence>
<keyword evidence="3 6" id="KW-0687">Ribonucleoprotein</keyword>
<dbReference type="GO" id="GO:0006412">
    <property type="term" value="P:translation"/>
    <property type="evidence" value="ECO:0007669"/>
    <property type="project" value="InterPro"/>
</dbReference>
<dbReference type="Gene3D" id="3.30.1490.10">
    <property type="match status" value="1"/>
</dbReference>
<sequence>MYTNVLTQLKNAQQAKKERIRVPYSKMDMAVLEVLAKSGYLSEASKKGRLPKRIIEIKLKYEDGKGVISGIKFVSKPSRKLYVGYKELRPVKQGYGLAVISTSKGIMTAKEARNMKLGGEVLFEIF</sequence>
<dbReference type="GO" id="GO:1990904">
    <property type="term" value="C:ribonucleoprotein complex"/>
    <property type="evidence" value="ECO:0007669"/>
    <property type="project" value="UniProtKB-KW"/>
</dbReference>
<dbReference type="GO" id="GO:0003735">
    <property type="term" value="F:structural constituent of ribosome"/>
    <property type="evidence" value="ECO:0007669"/>
    <property type="project" value="InterPro"/>
</dbReference>
<evidence type="ECO:0000256" key="6">
    <source>
        <dbReference type="RuleBase" id="RU003660"/>
    </source>
</evidence>
<dbReference type="Pfam" id="PF00410">
    <property type="entry name" value="Ribosomal_S8"/>
    <property type="match status" value="1"/>
</dbReference>
<comment type="similarity">
    <text evidence="1 6">Belongs to the universal ribosomal protein uS8 family.</text>
</comment>
<dbReference type="Proteomes" id="UP000177942">
    <property type="component" value="Unassembled WGS sequence"/>
</dbReference>
<dbReference type="InterPro" id="IPR047863">
    <property type="entry name" value="Ribosomal_uS8_CS"/>
</dbReference>
<evidence type="ECO:0000313" key="7">
    <source>
        <dbReference type="EMBL" id="OGY65958.1"/>
    </source>
</evidence>
<organism evidence="7 8">
    <name type="scientific">Candidatus Harrisonbacteria bacterium RIFCSPLOWO2_01_FULL_44_18</name>
    <dbReference type="NCBI Taxonomy" id="1798407"/>
    <lineage>
        <taxon>Bacteria</taxon>
        <taxon>Candidatus Harrisoniibacteriota</taxon>
    </lineage>
</organism>
<keyword evidence="2 6" id="KW-0689">Ribosomal protein</keyword>
<dbReference type="GO" id="GO:0005737">
    <property type="term" value="C:cytoplasm"/>
    <property type="evidence" value="ECO:0007669"/>
    <property type="project" value="UniProtKB-ARBA"/>
</dbReference>
<evidence type="ECO:0000256" key="2">
    <source>
        <dbReference type="ARBA" id="ARBA00022980"/>
    </source>
</evidence>
<dbReference type="GO" id="GO:0005840">
    <property type="term" value="C:ribosome"/>
    <property type="evidence" value="ECO:0007669"/>
    <property type="project" value="UniProtKB-KW"/>
</dbReference>
<evidence type="ECO:0000256" key="3">
    <source>
        <dbReference type="ARBA" id="ARBA00023274"/>
    </source>
</evidence>
<gene>
    <name evidence="7" type="ORF">A3A16_01055</name>
</gene>
<comment type="caution">
    <text evidence="7">The sequence shown here is derived from an EMBL/GenBank/DDBJ whole genome shotgun (WGS) entry which is preliminary data.</text>
</comment>
<dbReference type="PANTHER" id="PTHR11758">
    <property type="entry name" value="40S RIBOSOMAL PROTEIN S15A"/>
    <property type="match status" value="1"/>
</dbReference>
<dbReference type="InterPro" id="IPR000630">
    <property type="entry name" value="Ribosomal_uS8"/>
</dbReference>
<evidence type="ECO:0000256" key="5">
    <source>
        <dbReference type="ARBA" id="ARBA00035525"/>
    </source>
</evidence>
<dbReference type="InterPro" id="IPR035987">
    <property type="entry name" value="Ribosomal_uS8_sf"/>
</dbReference>
<evidence type="ECO:0000256" key="4">
    <source>
        <dbReference type="ARBA" id="ARBA00035258"/>
    </source>
</evidence>
<protein>
    <recommendedName>
        <fullName evidence="4">Small ribosomal subunit protein uS8</fullName>
    </recommendedName>
    <alternativeName>
        <fullName evidence="5">30S ribosomal protein S8</fullName>
    </alternativeName>
</protein>
<dbReference type="SUPFAM" id="SSF56047">
    <property type="entry name" value="Ribosomal protein S8"/>
    <property type="match status" value="1"/>
</dbReference>